<sequence>MEIPCELQIEPSGDVNIKADNIRKSRKRRRRTKKQAAPSQPLQNTDASEAPTKLRVPFVKKIIFGEDGAMQNSYTADNWNDVSDCTRRAKKRSGYVSFANIYAEEKFAPSESFTLDATNTGLRCNVVEREDAEFIHEIPVKYKKDRNLEVAVYSFPNDYETVVKYWYITLQQLHHFTEMNENQVLQDSESITCPQVEADNSSIAHEYPKDDELTTV</sequence>
<dbReference type="WBParaSite" id="TREG1_11580.1">
    <property type="protein sequence ID" value="TREG1_11580.1"/>
    <property type="gene ID" value="TREG1_11580"/>
</dbReference>
<proteinExistence type="predicted"/>
<feature type="compositionally biased region" description="Polar residues" evidence="1">
    <location>
        <begin position="37"/>
        <end position="47"/>
    </location>
</feature>
<evidence type="ECO:0000313" key="3">
    <source>
        <dbReference type="WBParaSite" id="TREG1_11580.1"/>
    </source>
</evidence>
<name>A0AA85IRP9_TRIRE</name>
<reference evidence="3" key="2">
    <citation type="submission" date="2023-11" db="UniProtKB">
        <authorList>
            <consortium name="WormBaseParasite"/>
        </authorList>
    </citation>
    <scope>IDENTIFICATION</scope>
</reference>
<accession>A0AA85IRP9</accession>
<keyword evidence="2" id="KW-1185">Reference proteome</keyword>
<dbReference type="AlphaFoldDB" id="A0AA85IRP9"/>
<evidence type="ECO:0000256" key="1">
    <source>
        <dbReference type="SAM" id="MobiDB-lite"/>
    </source>
</evidence>
<feature type="compositionally biased region" description="Basic residues" evidence="1">
    <location>
        <begin position="24"/>
        <end position="34"/>
    </location>
</feature>
<dbReference type="Proteomes" id="UP000050795">
    <property type="component" value="Unassembled WGS sequence"/>
</dbReference>
<feature type="region of interest" description="Disordered" evidence="1">
    <location>
        <begin position="16"/>
        <end position="50"/>
    </location>
</feature>
<evidence type="ECO:0000313" key="2">
    <source>
        <dbReference type="Proteomes" id="UP000050795"/>
    </source>
</evidence>
<organism evidence="2 3">
    <name type="scientific">Trichobilharzia regenti</name>
    <name type="common">Nasal bird schistosome</name>
    <dbReference type="NCBI Taxonomy" id="157069"/>
    <lineage>
        <taxon>Eukaryota</taxon>
        <taxon>Metazoa</taxon>
        <taxon>Spiralia</taxon>
        <taxon>Lophotrochozoa</taxon>
        <taxon>Platyhelminthes</taxon>
        <taxon>Trematoda</taxon>
        <taxon>Digenea</taxon>
        <taxon>Strigeidida</taxon>
        <taxon>Schistosomatoidea</taxon>
        <taxon>Schistosomatidae</taxon>
        <taxon>Trichobilharzia</taxon>
    </lineage>
</organism>
<reference evidence="2" key="1">
    <citation type="submission" date="2022-06" db="EMBL/GenBank/DDBJ databases">
        <authorList>
            <person name="Berger JAMES D."/>
            <person name="Berger JAMES D."/>
        </authorList>
    </citation>
    <scope>NUCLEOTIDE SEQUENCE [LARGE SCALE GENOMIC DNA]</scope>
</reference>
<protein>
    <submittedName>
        <fullName evidence="3">Uncharacterized protein</fullName>
    </submittedName>
</protein>